<evidence type="ECO:0000313" key="1">
    <source>
        <dbReference type="EMBL" id="KAH3729901.1"/>
    </source>
</evidence>
<dbReference type="EMBL" id="JAIWYP010000012">
    <property type="protein sequence ID" value="KAH3729901.1"/>
    <property type="molecule type" value="Genomic_DNA"/>
</dbReference>
<accession>A0A9D4CS63</accession>
<gene>
    <name evidence="1" type="ORF">DPMN_055879</name>
</gene>
<sequence>MGYGGDHGPLRQKRELMEEKYISLGSKTEYKQQANTKVKKKITEAKEGWIEEQFMNIEQRDYHRQQ</sequence>
<dbReference type="Proteomes" id="UP000828390">
    <property type="component" value="Unassembled WGS sequence"/>
</dbReference>
<comment type="caution">
    <text evidence="1">The sequence shown here is derived from an EMBL/GenBank/DDBJ whole genome shotgun (WGS) entry which is preliminary data.</text>
</comment>
<reference evidence="1" key="2">
    <citation type="submission" date="2020-11" db="EMBL/GenBank/DDBJ databases">
        <authorList>
            <person name="McCartney M.A."/>
            <person name="Auch B."/>
            <person name="Kono T."/>
            <person name="Mallez S."/>
            <person name="Becker A."/>
            <person name="Gohl D.M."/>
            <person name="Silverstein K.A.T."/>
            <person name="Koren S."/>
            <person name="Bechman K.B."/>
            <person name="Herman A."/>
            <person name="Abrahante J.E."/>
            <person name="Garbe J."/>
        </authorList>
    </citation>
    <scope>NUCLEOTIDE SEQUENCE</scope>
    <source>
        <strain evidence="1">Duluth1</strain>
        <tissue evidence="1">Whole animal</tissue>
    </source>
</reference>
<evidence type="ECO:0000313" key="2">
    <source>
        <dbReference type="Proteomes" id="UP000828390"/>
    </source>
</evidence>
<organism evidence="1 2">
    <name type="scientific">Dreissena polymorpha</name>
    <name type="common">Zebra mussel</name>
    <name type="synonym">Mytilus polymorpha</name>
    <dbReference type="NCBI Taxonomy" id="45954"/>
    <lineage>
        <taxon>Eukaryota</taxon>
        <taxon>Metazoa</taxon>
        <taxon>Spiralia</taxon>
        <taxon>Lophotrochozoa</taxon>
        <taxon>Mollusca</taxon>
        <taxon>Bivalvia</taxon>
        <taxon>Autobranchia</taxon>
        <taxon>Heteroconchia</taxon>
        <taxon>Euheterodonta</taxon>
        <taxon>Imparidentia</taxon>
        <taxon>Neoheterodontei</taxon>
        <taxon>Myida</taxon>
        <taxon>Dreissenoidea</taxon>
        <taxon>Dreissenidae</taxon>
        <taxon>Dreissena</taxon>
    </lineage>
</organism>
<name>A0A9D4CS63_DREPO</name>
<protein>
    <submittedName>
        <fullName evidence="1">Uncharacterized protein</fullName>
    </submittedName>
</protein>
<proteinExistence type="predicted"/>
<reference evidence="1" key="1">
    <citation type="journal article" date="2019" name="bioRxiv">
        <title>The Genome of the Zebra Mussel, Dreissena polymorpha: A Resource for Invasive Species Research.</title>
        <authorList>
            <person name="McCartney M.A."/>
            <person name="Auch B."/>
            <person name="Kono T."/>
            <person name="Mallez S."/>
            <person name="Zhang Y."/>
            <person name="Obille A."/>
            <person name="Becker A."/>
            <person name="Abrahante J.E."/>
            <person name="Garbe J."/>
            <person name="Badalamenti J.P."/>
            <person name="Herman A."/>
            <person name="Mangelson H."/>
            <person name="Liachko I."/>
            <person name="Sullivan S."/>
            <person name="Sone E.D."/>
            <person name="Koren S."/>
            <person name="Silverstein K.A.T."/>
            <person name="Beckman K.B."/>
            <person name="Gohl D.M."/>
        </authorList>
    </citation>
    <scope>NUCLEOTIDE SEQUENCE</scope>
    <source>
        <strain evidence="1">Duluth1</strain>
        <tissue evidence="1">Whole animal</tissue>
    </source>
</reference>
<keyword evidence="2" id="KW-1185">Reference proteome</keyword>
<dbReference type="AlphaFoldDB" id="A0A9D4CS63"/>